<evidence type="ECO:0000259" key="13">
    <source>
        <dbReference type="PROSITE" id="PS50112"/>
    </source>
</evidence>
<dbReference type="Gene3D" id="3.30.450.20">
    <property type="entry name" value="PAS domain"/>
    <property type="match status" value="1"/>
</dbReference>
<dbReference type="GO" id="GO:0006355">
    <property type="term" value="P:regulation of DNA-templated transcription"/>
    <property type="evidence" value="ECO:0007669"/>
    <property type="project" value="InterPro"/>
</dbReference>
<dbReference type="Pfam" id="PF00989">
    <property type="entry name" value="PAS"/>
    <property type="match status" value="1"/>
</dbReference>
<dbReference type="PROSITE" id="PS50112">
    <property type="entry name" value="PAS"/>
    <property type="match status" value="1"/>
</dbReference>
<evidence type="ECO:0000256" key="7">
    <source>
        <dbReference type="ARBA" id="ARBA00022840"/>
    </source>
</evidence>
<keyword evidence="11" id="KW-1133">Transmembrane helix</keyword>
<comment type="catalytic activity">
    <reaction evidence="1">
        <text>ATP + protein L-histidine = ADP + protein N-phospho-L-histidine.</text>
        <dbReference type="EC" id="2.7.13.3"/>
    </reaction>
</comment>
<evidence type="ECO:0000256" key="10">
    <source>
        <dbReference type="ARBA" id="ARBA00070616"/>
    </source>
</evidence>
<dbReference type="InterPro" id="IPR036890">
    <property type="entry name" value="HATPase_C_sf"/>
</dbReference>
<name>A0AB39KXN8_9CAUL</name>
<keyword evidence="11" id="KW-0812">Transmembrane</keyword>
<dbReference type="InterPro" id="IPR005467">
    <property type="entry name" value="His_kinase_dom"/>
</dbReference>
<evidence type="ECO:0000256" key="2">
    <source>
        <dbReference type="ARBA" id="ARBA00012438"/>
    </source>
</evidence>
<proteinExistence type="predicted"/>
<feature type="transmembrane region" description="Helical" evidence="11">
    <location>
        <begin position="12"/>
        <end position="31"/>
    </location>
</feature>
<dbReference type="FunFam" id="3.30.565.10:FF:000042">
    <property type="entry name" value="Two-component sensor histidine kinase KdpD"/>
    <property type="match status" value="1"/>
</dbReference>
<dbReference type="PROSITE" id="PS50113">
    <property type="entry name" value="PAC"/>
    <property type="match status" value="1"/>
</dbReference>
<feature type="domain" description="PAC" evidence="14">
    <location>
        <begin position="190"/>
        <end position="249"/>
    </location>
</feature>
<dbReference type="NCBIfam" id="TIGR00229">
    <property type="entry name" value="sensory_box"/>
    <property type="match status" value="1"/>
</dbReference>
<dbReference type="PANTHER" id="PTHR43065:SF10">
    <property type="entry name" value="PEROXIDE STRESS-ACTIVATED HISTIDINE KINASE MAK3"/>
    <property type="match status" value="1"/>
</dbReference>
<evidence type="ECO:0000256" key="6">
    <source>
        <dbReference type="ARBA" id="ARBA00022777"/>
    </source>
</evidence>
<dbReference type="PRINTS" id="PR00344">
    <property type="entry name" value="BCTRLSENSOR"/>
</dbReference>
<gene>
    <name evidence="15" type="ORF">ABOZ73_06515</name>
</gene>
<dbReference type="SUPFAM" id="SSF47384">
    <property type="entry name" value="Homodimeric domain of signal transducing histidine kinase"/>
    <property type="match status" value="1"/>
</dbReference>
<evidence type="ECO:0000256" key="5">
    <source>
        <dbReference type="ARBA" id="ARBA00022741"/>
    </source>
</evidence>
<dbReference type="SUPFAM" id="SSF55874">
    <property type="entry name" value="ATPase domain of HSP90 chaperone/DNA topoisomerase II/histidine kinase"/>
    <property type="match status" value="1"/>
</dbReference>
<evidence type="ECO:0000259" key="14">
    <source>
        <dbReference type="PROSITE" id="PS50113"/>
    </source>
</evidence>
<sequence>MDDNARPLSEGIGHACTFASITICLVIWAAFTPYLPLGSQVLIFIPAVLVGAGLSGIGGGLAAGAVGLAAGGWAASKGGWTWDEMFPFAVFAVAGLSITATGAAARRWRWRHIEANRHLAEREAHLRSILDTVPDAMIVISEDGLVQSFSPAAERLFGWTAAEVLGKNVSMLMPNPYRDAHDGYMTRYHTTGERRIIGRGRVVVGERKDGSTFPIELSVGEMKPGERRFYTGFIRDLSERQETEARLQELQTELVHISRATAMGEMASALAHELNQPLAAIANYLRGAKRLMEGAPAPDARVGDALEKASDQALRAGQIIRRLRDFLARGDTDRRVENLSKLVEEASALALVGAKELGVRVRFDLDPSVDLVLADRVQIQQVVLNLIRNGLDAMEQSQHRRLVVETSPADDNMVLLSVSDTGSGLAEEVRDHLFQAFITTKPSGMGVGLSICRTIVEAHGGKIFAQNNADGGATFAFTLPRAVEEEEAADGR</sequence>
<dbReference type="PROSITE" id="PS50109">
    <property type="entry name" value="HIS_KIN"/>
    <property type="match status" value="1"/>
</dbReference>
<evidence type="ECO:0000259" key="12">
    <source>
        <dbReference type="PROSITE" id="PS50109"/>
    </source>
</evidence>
<dbReference type="InterPro" id="IPR013767">
    <property type="entry name" value="PAS_fold"/>
</dbReference>
<dbReference type="InterPro" id="IPR000014">
    <property type="entry name" value="PAS"/>
</dbReference>
<accession>A0AB39KXN8</accession>
<organism evidence="15">
    <name type="scientific">Caulobacter sp. 73W</name>
    <dbReference type="NCBI Taxonomy" id="3161137"/>
    <lineage>
        <taxon>Bacteria</taxon>
        <taxon>Pseudomonadati</taxon>
        <taxon>Pseudomonadota</taxon>
        <taxon>Alphaproteobacteria</taxon>
        <taxon>Caulobacterales</taxon>
        <taxon>Caulobacteraceae</taxon>
        <taxon>Caulobacter</taxon>
    </lineage>
</organism>
<keyword evidence="7" id="KW-0067">ATP-binding</keyword>
<dbReference type="RefSeq" id="WP_369061685.1">
    <property type="nucleotide sequence ID" value="NZ_CP158375.1"/>
</dbReference>
<feature type="transmembrane region" description="Helical" evidence="11">
    <location>
        <begin position="85"/>
        <end position="105"/>
    </location>
</feature>
<dbReference type="Pfam" id="PF02518">
    <property type="entry name" value="HATPase_c"/>
    <property type="match status" value="1"/>
</dbReference>
<dbReference type="AlphaFoldDB" id="A0AB39KXN8"/>
<dbReference type="EMBL" id="CP158375">
    <property type="protein sequence ID" value="XDO98063.1"/>
    <property type="molecule type" value="Genomic_DNA"/>
</dbReference>
<keyword evidence="5" id="KW-0547">Nucleotide-binding</keyword>
<keyword evidence="6" id="KW-0418">Kinase</keyword>
<keyword evidence="8" id="KW-0902">Two-component regulatory system</keyword>
<evidence type="ECO:0000256" key="4">
    <source>
        <dbReference type="ARBA" id="ARBA00022679"/>
    </source>
</evidence>
<feature type="transmembrane region" description="Helical" evidence="11">
    <location>
        <begin position="43"/>
        <end position="73"/>
    </location>
</feature>
<dbReference type="Gene3D" id="3.30.565.10">
    <property type="entry name" value="Histidine kinase-like ATPase, C-terminal domain"/>
    <property type="match status" value="1"/>
</dbReference>
<dbReference type="GO" id="GO:0000155">
    <property type="term" value="F:phosphorelay sensor kinase activity"/>
    <property type="evidence" value="ECO:0007669"/>
    <property type="project" value="InterPro"/>
</dbReference>
<evidence type="ECO:0000256" key="11">
    <source>
        <dbReference type="SAM" id="Phobius"/>
    </source>
</evidence>
<dbReference type="Gene3D" id="1.10.287.130">
    <property type="match status" value="1"/>
</dbReference>
<dbReference type="InterPro" id="IPR004358">
    <property type="entry name" value="Sig_transdc_His_kin-like_C"/>
</dbReference>
<dbReference type="FunFam" id="3.30.450.20:FF:000060">
    <property type="entry name" value="Sensor protein FixL"/>
    <property type="match status" value="1"/>
</dbReference>
<evidence type="ECO:0000256" key="8">
    <source>
        <dbReference type="ARBA" id="ARBA00023012"/>
    </source>
</evidence>
<dbReference type="InterPro" id="IPR000700">
    <property type="entry name" value="PAS-assoc_C"/>
</dbReference>
<evidence type="ECO:0000256" key="3">
    <source>
        <dbReference type="ARBA" id="ARBA00022553"/>
    </source>
</evidence>
<dbReference type="GO" id="GO:0042802">
    <property type="term" value="F:identical protein binding"/>
    <property type="evidence" value="ECO:0007669"/>
    <property type="project" value="UniProtKB-ARBA"/>
</dbReference>
<reference evidence="15" key="1">
    <citation type="submission" date="2024-06" db="EMBL/GenBank/DDBJ databases">
        <title>Caulobacter inopinatus, sp. nov.</title>
        <authorList>
            <person name="Donachie S.P."/>
        </authorList>
    </citation>
    <scope>NUCLEOTIDE SEQUENCE</scope>
    <source>
        <strain evidence="15">73W</strain>
    </source>
</reference>
<dbReference type="SMART" id="SM00388">
    <property type="entry name" value="HisKA"/>
    <property type="match status" value="1"/>
</dbReference>
<dbReference type="EC" id="2.7.13.3" evidence="2"/>
<dbReference type="InterPro" id="IPR036097">
    <property type="entry name" value="HisK_dim/P_sf"/>
</dbReference>
<dbReference type="SMART" id="SM00091">
    <property type="entry name" value="PAS"/>
    <property type="match status" value="1"/>
</dbReference>
<comment type="function">
    <text evidence="9">Putative oxygen sensor; modulates the activity of FixJ, a transcriptional activator of nitrogen fixation fixK gene. FixL probably acts as a kinase that phosphorylates FixJ.</text>
</comment>
<dbReference type="GO" id="GO:0005524">
    <property type="term" value="F:ATP binding"/>
    <property type="evidence" value="ECO:0007669"/>
    <property type="project" value="UniProtKB-KW"/>
</dbReference>
<dbReference type="CDD" id="cd00082">
    <property type="entry name" value="HisKA"/>
    <property type="match status" value="1"/>
</dbReference>
<evidence type="ECO:0000313" key="15">
    <source>
        <dbReference type="EMBL" id="XDO98063.1"/>
    </source>
</evidence>
<evidence type="ECO:0000256" key="1">
    <source>
        <dbReference type="ARBA" id="ARBA00000085"/>
    </source>
</evidence>
<dbReference type="CDD" id="cd00130">
    <property type="entry name" value="PAS"/>
    <property type="match status" value="1"/>
</dbReference>
<dbReference type="Pfam" id="PF00512">
    <property type="entry name" value="HisKA"/>
    <property type="match status" value="1"/>
</dbReference>
<dbReference type="Gene3D" id="6.10.250.2580">
    <property type="match status" value="1"/>
</dbReference>
<keyword evidence="3" id="KW-0597">Phosphoprotein</keyword>
<dbReference type="InterPro" id="IPR003661">
    <property type="entry name" value="HisK_dim/P_dom"/>
</dbReference>
<feature type="domain" description="PAS" evidence="13">
    <location>
        <begin position="122"/>
        <end position="175"/>
    </location>
</feature>
<keyword evidence="4" id="KW-0808">Transferase</keyword>
<dbReference type="InterPro" id="IPR003594">
    <property type="entry name" value="HATPase_dom"/>
</dbReference>
<dbReference type="SUPFAM" id="SSF55785">
    <property type="entry name" value="PYP-like sensor domain (PAS domain)"/>
    <property type="match status" value="1"/>
</dbReference>
<evidence type="ECO:0000256" key="9">
    <source>
        <dbReference type="ARBA" id="ARBA00059827"/>
    </source>
</evidence>
<protein>
    <recommendedName>
        <fullName evidence="10">Sensor protein FixL</fullName>
        <ecNumber evidence="2">2.7.13.3</ecNumber>
    </recommendedName>
</protein>
<dbReference type="PANTHER" id="PTHR43065">
    <property type="entry name" value="SENSOR HISTIDINE KINASE"/>
    <property type="match status" value="1"/>
</dbReference>
<keyword evidence="11" id="KW-0472">Membrane</keyword>
<dbReference type="SMART" id="SM00387">
    <property type="entry name" value="HATPase_c"/>
    <property type="match status" value="1"/>
</dbReference>
<dbReference type="InterPro" id="IPR035965">
    <property type="entry name" value="PAS-like_dom_sf"/>
</dbReference>
<feature type="domain" description="Histidine kinase" evidence="12">
    <location>
        <begin position="269"/>
        <end position="483"/>
    </location>
</feature>